<protein>
    <submittedName>
        <fullName evidence="2">Protein transport protein Sec24C</fullName>
    </submittedName>
</protein>
<evidence type="ECO:0000313" key="2">
    <source>
        <dbReference type="EMBL" id="JAA91091.1"/>
    </source>
</evidence>
<reference evidence="2" key="1">
    <citation type="journal article" date="2013" name="BMC Genomics">
        <title>Unscrambling butterfly oogenesis.</title>
        <authorList>
            <person name="Carter J.M."/>
            <person name="Baker S.C."/>
            <person name="Pink R."/>
            <person name="Carter D.R."/>
            <person name="Collins A."/>
            <person name="Tomlin J."/>
            <person name="Gibbs M."/>
            <person name="Breuker C.J."/>
        </authorList>
    </citation>
    <scope>NUCLEOTIDE SEQUENCE</scope>
    <source>
        <tissue evidence="2">Ovary</tissue>
    </source>
</reference>
<name>S4PER3_9NEOP</name>
<dbReference type="AlphaFoldDB" id="S4PER3"/>
<dbReference type="Gene3D" id="1.20.120.730">
    <property type="entry name" value="Sec23/Sec24 helical domain"/>
    <property type="match status" value="1"/>
</dbReference>
<dbReference type="GO" id="GO:0090110">
    <property type="term" value="P:COPII-coated vesicle cargo loading"/>
    <property type="evidence" value="ECO:0007669"/>
    <property type="project" value="TreeGrafter"/>
</dbReference>
<dbReference type="GO" id="GO:0070971">
    <property type="term" value="C:endoplasmic reticulum exit site"/>
    <property type="evidence" value="ECO:0007669"/>
    <property type="project" value="TreeGrafter"/>
</dbReference>
<dbReference type="GO" id="GO:0006886">
    <property type="term" value="P:intracellular protein transport"/>
    <property type="evidence" value="ECO:0007669"/>
    <property type="project" value="InterPro"/>
</dbReference>
<sequence length="145" mass="15875">GQRRLRVLNLALAVAHQLADVYRATELDTCINFLTKQAVWALREATPRQVREGLTSRCAKSLAAYRRHCASPSSVGQLVLPESMKLLPLYTSCVLRSDAIAGGQDITCDDRSCAMYRALTADVSLSLVYTYPRLLPLDGLPSAPP</sequence>
<feature type="non-terminal residue" evidence="2">
    <location>
        <position position="145"/>
    </location>
</feature>
<dbReference type="PANTHER" id="PTHR13803:SF4">
    <property type="entry name" value="SECRETORY 24CD, ISOFORM C"/>
    <property type="match status" value="1"/>
</dbReference>
<proteinExistence type="predicted"/>
<dbReference type="GO" id="GO:0030127">
    <property type="term" value="C:COPII vesicle coat"/>
    <property type="evidence" value="ECO:0007669"/>
    <property type="project" value="InterPro"/>
</dbReference>
<dbReference type="GO" id="GO:0000149">
    <property type="term" value="F:SNARE binding"/>
    <property type="evidence" value="ECO:0007669"/>
    <property type="project" value="TreeGrafter"/>
</dbReference>
<dbReference type="Pfam" id="PF04815">
    <property type="entry name" value="Sec23_helical"/>
    <property type="match status" value="1"/>
</dbReference>
<organism evidence="2">
    <name type="scientific">Pararge aegeria</name>
    <name type="common">speckled wood butterfly</name>
    <dbReference type="NCBI Taxonomy" id="116150"/>
    <lineage>
        <taxon>Eukaryota</taxon>
        <taxon>Metazoa</taxon>
        <taxon>Ecdysozoa</taxon>
        <taxon>Arthropoda</taxon>
        <taxon>Hexapoda</taxon>
        <taxon>Insecta</taxon>
        <taxon>Pterygota</taxon>
        <taxon>Neoptera</taxon>
        <taxon>Endopterygota</taxon>
        <taxon>Lepidoptera</taxon>
        <taxon>Glossata</taxon>
        <taxon>Ditrysia</taxon>
        <taxon>Papilionoidea</taxon>
        <taxon>Nymphalidae</taxon>
        <taxon>Satyrinae</taxon>
        <taxon>Satyrini</taxon>
        <taxon>Parargina</taxon>
        <taxon>Pararge</taxon>
    </lineage>
</organism>
<feature type="domain" description="Sec23/Sec24 helical" evidence="1">
    <location>
        <begin position="27"/>
        <end position="127"/>
    </location>
</feature>
<feature type="non-terminal residue" evidence="2">
    <location>
        <position position="1"/>
    </location>
</feature>
<evidence type="ECO:0000259" key="1">
    <source>
        <dbReference type="Pfam" id="PF04815"/>
    </source>
</evidence>
<dbReference type="InterPro" id="IPR036175">
    <property type="entry name" value="Sec23/24_helical_dom_sf"/>
</dbReference>
<accession>S4PER3</accession>
<dbReference type="InterPro" id="IPR050550">
    <property type="entry name" value="SEC23_SEC24_subfamily"/>
</dbReference>
<dbReference type="PANTHER" id="PTHR13803">
    <property type="entry name" value="SEC24-RELATED PROTEIN"/>
    <property type="match status" value="1"/>
</dbReference>
<reference evidence="2" key="2">
    <citation type="submission" date="2013-05" db="EMBL/GenBank/DDBJ databases">
        <authorList>
            <person name="Carter J.-M."/>
            <person name="Baker S.C."/>
            <person name="Pink R."/>
            <person name="Carter D.R.F."/>
            <person name="Collins A."/>
            <person name="Tomlin J."/>
            <person name="Gibbs M."/>
            <person name="Breuker C.J."/>
        </authorList>
    </citation>
    <scope>NUCLEOTIDE SEQUENCE</scope>
    <source>
        <tissue evidence="2">Ovary</tissue>
    </source>
</reference>
<dbReference type="SUPFAM" id="SSF81811">
    <property type="entry name" value="Helical domain of Sec23/24"/>
    <property type="match status" value="1"/>
</dbReference>
<dbReference type="GO" id="GO:0008270">
    <property type="term" value="F:zinc ion binding"/>
    <property type="evidence" value="ECO:0007669"/>
    <property type="project" value="TreeGrafter"/>
</dbReference>
<dbReference type="EMBL" id="GAIX01001469">
    <property type="protein sequence ID" value="JAA91091.1"/>
    <property type="molecule type" value="Transcribed_RNA"/>
</dbReference>
<dbReference type="InterPro" id="IPR006900">
    <property type="entry name" value="Sec23/24_helical_dom"/>
</dbReference>